<dbReference type="KEGG" id="fpz:LA55_1471"/>
<name>A0A0B6D596_9GAMM</name>
<feature type="region of interest" description="Disordered" evidence="1">
    <location>
        <begin position="1"/>
        <end position="22"/>
    </location>
</feature>
<evidence type="ECO:0000313" key="2">
    <source>
        <dbReference type="EMBL" id="AJI53432.1"/>
    </source>
</evidence>
<dbReference type="Proteomes" id="UP000031830">
    <property type="component" value="Chromosome"/>
</dbReference>
<reference evidence="2 3" key="1">
    <citation type="journal article" date="2015" name="Genome Announc.">
        <title>Genome sequencing of 18 francisella strains to aid in assay development and testing.</title>
        <authorList>
            <person name="Johnson S.L."/>
            <person name="Daligault H.E."/>
            <person name="Davenport K.W."/>
            <person name="Coyne S.R."/>
            <person name="Frey K.G."/>
            <person name="Koroleva G.I."/>
            <person name="Broomall S.M."/>
            <person name="Bishop-Lilly K.A."/>
            <person name="Bruce D.C."/>
            <person name="Chertkov O."/>
            <person name="Freitas T."/>
            <person name="Jaissle J."/>
            <person name="Ladner J.T."/>
            <person name="Rosenzweig C.N."/>
            <person name="Gibbons H.S."/>
            <person name="Palacios G.F."/>
            <person name="Redden C.L."/>
            <person name="Xu Y."/>
            <person name="Minogue T.D."/>
            <person name="Chain P.S."/>
        </authorList>
    </citation>
    <scope>NUCLEOTIDE SEQUENCE [LARGE SCALE GENOMIC DNA]</scope>
    <source>
        <strain evidence="2 3">GA01-2794</strain>
    </source>
</reference>
<protein>
    <submittedName>
        <fullName evidence="2">Uncharacterized protein</fullName>
    </submittedName>
</protein>
<dbReference type="EMBL" id="CP009440">
    <property type="protein sequence ID" value="AJI53432.1"/>
    <property type="molecule type" value="Genomic_DNA"/>
</dbReference>
<evidence type="ECO:0000256" key="1">
    <source>
        <dbReference type="SAM" id="MobiDB-lite"/>
    </source>
</evidence>
<gene>
    <name evidence="2" type="ORF">LA55_1471</name>
</gene>
<feature type="compositionally biased region" description="Basic and acidic residues" evidence="1">
    <location>
        <begin position="8"/>
        <end position="22"/>
    </location>
</feature>
<sequence>MKLVANPEHMKESSANDDNHPGLKAVERQLAEDYNFSDIQFVLPTKLFDEKYTLKIEGYNIELIYVGPCH</sequence>
<organism evidence="2 3">
    <name type="scientific">Francisella philomiragia</name>
    <dbReference type="NCBI Taxonomy" id="28110"/>
    <lineage>
        <taxon>Bacteria</taxon>
        <taxon>Pseudomonadati</taxon>
        <taxon>Pseudomonadota</taxon>
        <taxon>Gammaproteobacteria</taxon>
        <taxon>Thiotrichales</taxon>
        <taxon>Francisellaceae</taxon>
        <taxon>Francisella</taxon>
    </lineage>
</organism>
<dbReference type="AlphaFoldDB" id="A0A0B6D596"/>
<accession>A0A0B6D596</accession>
<proteinExistence type="predicted"/>
<evidence type="ECO:0000313" key="3">
    <source>
        <dbReference type="Proteomes" id="UP000031830"/>
    </source>
</evidence>
<dbReference type="RefSeq" id="WP_044526568.1">
    <property type="nucleotide sequence ID" value="NZ_CP009440.1"/>
</dbReference>